<organism evidence="3 4">
    <name type="scientific">Algivirga pacifica</name>
    <dbReference type="NCBI Taxonomy" id="1162670"/>
    <lineage>
        <taxon>Bacteria</taxon>
        <taxon>Pseudomonadati</taxon>
        <taxon>Bacteroidota</taxon>
        <taxon>Cytophagia</taxon>
        <taxon>Cytophagales</taxon>
        <taxon>Flammeovirgaceae</taxon>
        <taxon>Algivirga</taxon>
    </lineage>
</organism>
<dbReference type="Pfam" id="PF12799">
    <property type="entry name" value="LRR_4"/>
    <property type="match status" value="1"/>
</dbReference>
<gene>
    <name evidence="3" type="ORF">GCM10023331_22160</name>
</gene>
<evidence type="ECO:0000313" key="4">
    <source>
        <dbReference type="Proteomes" id="UP001500298"/>
    </source>
</evidence>
<reference evidence="4" key="1">
    <citation type="journal article" date="2019" name="Int. J. Syst. Evol. Microbiol.">
        <title>The Global Catalogue of Microorganisms (GCM) 10K type strain sequencing project: providing services to taxonomists for standard genome sequencing and annotation.</title>
        <authorList>
            <consortium name="The Broad Institute Genomics Platform"/>
            <consortium name="The Broad Institute Genome Sequencing Center for Infectious Disease"/>
            <person name="Wu L."/>
            <person name="Ma J."/>
        </authorList>
    </citation>
    <scope>NUCLEOTIDE SEQUENCE [LARGE SCALE GENOMIC DNA]</scope>
    <source>
        <strain evidence="4">JCM 18326</strain>
    </source>
</reference>
<proteinExistence type="predicted"/>
<dbReference type="PANTHER" id="PTHR46652:SF3">
    <property type="entry name" value="LEUCINE-RICH REPEAT-CONTAINING PROTEIN 9"/>
    <property type="match status" value="1"/>
</dbReference>
<evidence type="ECO:0000313" key="3">
    <source>
        <dbReference type="EMBL" id="GAA4836531.1"/>
    </source>
</evidence>
<dbReference type="InterPro" id="IPR001611">
    <property type="entry name" value="Leu-rich_rpt"/>
</dbReference>
<dbReference type="PROSITE" id="PS51450">
    <property type="entry name" value="LRR"/>
    <property type="match status" value="1"/>
</dbReference>
<sequence length="289" mass="34232">MQSLDTLYDRLVKAYSDENLNRITGKLIELYKNKNYASLWEVANKLSSYFPVSEQKEAKLYTRLVGTYHPDRGENIRKSIRSLYHQNDEKALRGYVHVFLLDNIQEMEVSYEEDDIDYDPGYMYDNPEWDDFYSYTHGEEQREVNYPRTFFNELKYRAFGDISVEFPLYELELINSFEFPECGLESLDGVSYCTEATLFDFSDNKITDVYEFRDLVSIEELYLANNEIMDIDDLRNLIHMRALDISGNMVTDLSPLFGLYRLEYANVMDNPVPREQVEYLRDHGVRVVY</sequence>
<dbReference type="InterPro" id="IPR050836">
    <property type="entry name" value="SDS22/Internalin_LRR"/>
</dbReference>
<dbReference type="Gene3D" id="3.80.10.10">
    <property type="entry name" value="Ribonuclease Inhibitor"/>
    <property type="match status" value="1"/>
</dbReference>
<dbReference type="EMBL" id="BAABJX010000033">
    <property type="protein sequence ID" value="GAA4836531.1"/>
    <property type="molecule type" value="Genomic_DNA"/>
</dbReference>
<comment type="caution">
    <text evidence="3">The sequence shown here is derived from an EMBL/GenBank/DDBJ whole genome shotgun (WGS) entry which is preliminary data.</text>
</comment>
<dbReference type="InterPro" id="IPR025875">
    <property type="entry name" value="Leu-rich_rpt_4"/>
</dbReference>
<evidence type="ECO:0000256" key="2">
    <source>
        <dbReference type="ARBA" id="ARBA00022737"/>
    </source>
</evidence>
<name>A0ABP9DFV3_9BACT</name>
<evidence type="ECO:0008006" key="5">
    <source>
        <dbReference type="Google" id="ProtNLM"/>
    </source>
</evidence>
<keyword evidence="2" id="KW-0677">Repeat</keyword>
<protein>
    <recommendedName>
        <fullName evidence="5">Leucine-rich repeat domain-containing protein</fullName>
    </recommendedName>
</protein>
<dbReference type="PANTHER" id="PTHR46652">
    <property type="entry name" value="LEUCINE-RICH REPEAT AND IQ DOMAIN-CONTAINING PROTEIN 1-RELATED"/>
    <property type="match status" value="1"/>
</dbReference>
<dbReference type="RefSeq" id="WP_345371767.1">
    <property type="nucleotide sequence ID" value="NZ_BAABJX010000033.1"/>
</dbReference>
<dbReference type="InterPro" id="IPR032675">
    <property type="entry name" value="LRR_dom_sf"/>
</dbReference>
<keyword evidence="1" id="KW-0433">Leucine-rich repeat</keyword>
<keyword evidence="4" id="KW-1185">Reference proteome</keyword>
<evidence type="ECO:0000256" key="1">
    <source>
        <dbReference type="ARBA" id="ARBA00022614"/>
    </source>
</evidence>
<accession>A0ABP9DFV3</accession>
<dbReference type="SUPFAM" id="SSF52058">
    <property type="entry name" value="L domain-like"/>
    <property type="match status" value="1"/>
</dbReference>
<dbReference type="Proteomes" id="UP001500298">
    <property type="component" value="Unassembled WGS sequence"/>
</dbReference>